<gene>
    <name evidence="3" type="ORF">DBV05_g3760</name>
</gene>
<sequence length="884" mass="97571">MAANQMSARPAYSTPSGTSSAIPSAGTANPLLGDSSADNVPSESDSPSGASSSSGSGTSSQPAGSYDLDLFTEFLKNRPPTFQMSYMGISPHAIQPAFPLLHPDSSQAVRRNVTVPEAVFKMTPRTLLAYTVPEDQTITNVLLERLADHKTPAKFTAYPLLESHHADSLEHASLIAFDSWADSRGIPHARAPPMLNPPVTQVIGRLPQEMFDEIAGYLSQDDLKSLRLTSRMMCIRATGALFKTIVIPFHSGMFGEELRAELKAHAGKGKGKSMAIDVFKTHGHLVQKFGISYEINEARLVILPKLAEQMLTKSYWGTYYWPTDPSRHDDTPISAVEEVIGMKEAFAEMDNLRELALSINSGLGWLPGPDKSIRSQMVRDRIELFPGAHALPSRNTQAQRELWNFVKSQYAARDQLRELAASRLYKLECADHPAPRDPITYSGIPNELQYVDRQTLMEATVPDGEQSELRSSNGLLMTARDANHSQSCSSYPVLPASLTQEQIAALRKTRWAQDSLVDAYIIGVIDSKTCRAVKTLSLACLPGRTIEDFNRADFWEALPCLENLKIMVMGEIGVVRQDRFRVLRYDSVEMSGATSPFKSLLMDQIAGRESIKNLHIGWASGGEQAIGLFGRNRHLLPAPFTVDAPVPSPFMMDDIVVFPHVQHLTISNCWMTANALERIAAAHQRLELRKLTLNSISLQVLPRSLGGAMPAMTSKVYVRNAPADQLALDWPFREWSWPRVLDAISPGPNFRLLGKESRGSTSPGTLKEIELVSCGHSALEHLSWNISDLDPEFFYAPVVPNREDVAAYFRSRRQALEPHMSRVFDLWLGSIIQHIPQTESNALQIIWGATIGWQDEDARFAASLDGLRPGGTGRFSAVIRAAGH</sequence>
<feature type="region of interest" description="Disordered" evidence="1">
    <location>
        <begin position="1"/>
        <end position="63"/>
    </location>
</feature>
<evidence type="ECO:0000313" key="3">
    <source>
        <dbReference type="EMBL" id="KAB2577696.1"/>
    </source>
</evidence>
<organism evidence="3 4">
    <name type="scientific">Lasiodiplodia theobromae</name>
    <dbReference type="NCBI Taxonomy" id="45133"/>
    <lineage>
        <taxon>Eukaryota</taxon>
        <taxon>Fungi</taxon>
        <taxon>Dikarya</taxon>
        <taxon>Ascomycota</taxon>
        <taxon>Pezizomycotina</taxon>
        <taxon>Dothideomycetes</taxon>
        <taxon>Dothideomycetes incertae sedis</taxon>
        <taxon>Botryosphaeriales</taxon>
        <taxon>Botryosphaeriaceae</taxon>
        <taxon>Lasiodiplodia</taxon>
    </lineage>
</organism>
<dbReference type="EMBL" id="VCHE01000016">
    <property type="protein sequence ID" value="KAB2577696.1"/>
    <property type="molecule type" value="Genomic_DNA"/>
</dbReference>
<evidence type="ECO:0000313" key="4">
    <source>
        <dbReference type="Proteomes" id="UP000325902"/>
    </source>
</evidence>
<dbReference type="OrthoDB" id="4194555at2759"/>
<protein>
    <recommendedName>
        <fullName evidence="2">F-box domain-containing protein</fullName>
    </recommendedName>
</protein>
<comment type="caution">
    <text evidence="3">The sequence shown here is derived from an EMBL/GenBank/DDBJ whole genome shotgun (WGS) entry which is preliminary data.</text>
</comment>
<feature type="compositionally biased region" description="Low complexity" evidence="1">
    <location>
        <begin position="41"/>
        <end position="63"/>
    </location>
</feature>
<feature type="compositionally biased region" description="Polar residues" evidence="1">
    <location>
        <begin position="1"/>
        <end position="22"/>
    </location>
</feature>
<evidence type="ECO:0000256" key="1">
    <source>
        <dbReference type="SAM" id="MobiDB-lite"/>
    </source>
</evidence>
<dbReference type="PROSITE" id="PS50181">
    <property type="entry name" value="FBOX"/>
    <property type="match status" value="1"/>
</dbReference>
<dbReference type="Proteomes" id="UP000325902">
    <property type="component" value="Unassembled WGS sequence"/>
</dbReference>
<feature type="domain" description="F-box" evidence="2">
    <location>
        <begin position="200"/>
        <end position="245"/>
    </location>
</feature>
<keyword evidence="4" id="KW-1185">Reference proteome</keyword>
<proteinExistence type="predicted"/>
<dbReference type="InterPro" id="IPR001810">
    <property type="entry name" value="F-box_dom"/>
</dbReference>
<name>A0A5N5DIJ4_9PEZI</name>
<reference evidence="3 4" key="1">
    <citation type="journal article" date="2019" name="Sci. Rep.">
        <title>A multi-omics analysis of the grapevine pathogen Lasiodiplodia theobromae reveals that temperature affects the expression of virulence- and pathogenicity-related genes.</title>
        <authorList>
            <person name="Felix C."/>
            <person name="Meneses R."/>
            <person name="Goncalves M.F.M."/>
            <person name="Tilleman L."/>
            <person name="Duarte A.S."/>
            <person name="Jorrin-Novo J.V."/>
            <person name="Van de Peer Y."/>
            <person name="Deforce D."/>
            <person name="Van Nieuwerburgh F."/>
            <person name="Esteves A.C."/>
            <person name="Alves A."/>
        </authorList>
    </citation>
    <scope>NUCLEOTIDE SEQUENCE [LARGE SCALE GENOMIC DNA]</scope>
    <source>
        <strain evidence="3 4">LA-SOL3</strain>
    </source>
</reference>
<evidence type="ECO:0000259" key="2">
    <source>
        <dbReference type="PROSITE" id="PS50181"/>
    </source>
</evidence>
<accession>A0A5N5DIJ4</accession>
<dbReference type="AlphaFoldDB" id="A0A5N5DIJ4"/>